<gene>
    <name evidence="1" type="ORF">LCGC14_0629780</name>
</gene>
<accession>A0A0F9RLR0</accession>
<sequence>MEFERTQPEQPEQELVRAAYECTMAMTEKMAEKESEGDSIVAIAVPPDLTNQFRQKFELYAKYNECFKSIERYVLENIIISDKEYLSIDIPTSLHYLLMERVNDEWDFDSRLEVFENLRSYIENKAGTPKFLEKMSNKCLRPVNHLILLDADTEEEGYVLWVEIHFGPKEVEQKVN</sequence>
<organism evidence="1">
    <name type="scientific">marine sediment metagenome</name>
    <dbReference type="NCBI Taxonomy" id="412755"/>
    <lineage>
        <taxon>unclassified sequences</taxon>
        <taxon>metagenomes</taxon>
        <taxon>ecological metagenomes</taxon>
    </lineage>
</organism>
<evidence type="ECO:0000313" key="1">
    <source>
        <dbReference type="EMBL" id="KKN50717.1"/>
    </source>
</evidence>
<reference evidence="1" key="1">
    <citation type="journal article" date="2015" name="Nature">
        <title>Complex archaea that bridge the gap between prokaryotes and eukaryotes.</title>
        <authorList>
            <person name="Spang A."/>
            <person name="Saw J.H."/>
            <person name="Jorgensen S.L."/>
            <person name="Zaremba-Niedzwiedzka K."/>
            <person name="Martijn J."/>
            <person name="Lind A.E."/>
            <person name="van Eijk R."/>
            <person name="Schleper C."/>
            <person name="Guy L."/>
            <person name="Ettema T.J."/>
        </authorList>
    </citation>
    <scope>NUCLEOTIDE SEQUENCE</scope>
</reference>
<proteinExistence type="predicted"/>
<name>A0A0F9RLR0_9ZZZZ</name>
<protein>
    <submittedName>
        <fullName evidence="1">Uncharacterized protein</fullName>
    </submittedName>
</protein>
<dbReference type="EMBL" id="LAZR01001098">
    <property type="protein sequence ID" value="KKN50717.1"/>
    <property type="molecule type" value="Genomic_DNA"/>
</dbReference>
<comment type="caution">
    <text evidence="1">The sequence shown here is derived from an EMBL/GenBank/DDBJ whole genome shotgun (WGS) entry which is preliminary data.</text>
</comment>
<dbReference type="AlphaFoldDB" id="A0A0F9RLR0"/>